<dbReference type="RefSeq" id="YP_008318469.1">
    <property type="nucleotide sequence ID" value="NC_021856.1"/>
</dbReference>
<proteinExistence type="predicted"/>
<sequence>MSKSKKMPLIDIIGTLHNSIDMCKKAYGGCNYMEMSVPLYELYKSLMIPFIYGDTFVGSVQDIRERVEIILTDHKGYHWKALKEKDGQGIGMTLK</sequence>
<accession>S6AU09</accession>
<dbReference type="Proteomes" id="UP000014701">
    <property type="component" value="Segment"/>
</dbReference>
<evidence type="ECO:0000313" key="2">
    <source>
        <dbReference type="Proteomes" id="UP000014701"/>
    </source>
</evidence>
<organism evidence="1 2">
    <name type="scientific">Bacillus phage phiNIT1</name>
    <dbReference type="NCBI Taxonomy" id="207656"/>
    <lineage>
        <taxon>Viruses</taxon>
        <taxon>Duplodnaviria</taxon>
        <taxon>Heunggongvirae</taxon>
        <taxon>Uroviricota</taxon>
        <taxon>Caudoviricetes</taxon>
        <taxon>Herelleviridae</taxon>
        <taxon>Bastillevirinae</taxon>
        <taxon>Nitunavirus</taxon>
        <taxon>Nitunavirus NIT1</taxon>
    </lineage>
</organism>
<dbReference type="GeneID" id="16511518"/>
<reference evidence="1 2" key="1">
    <citation type="submission" date="2013-02" db="EMBL/GenBank/DDBJ databases">
        <title>phiNIT1 genome sequensing.</title>
        <authorList>
            <person name="Ozaki T."/>
            <person name="Kaneko J."/>
        </authorList>
    </citation>
    <scope>NUCLEOTIDE SEQUENCE [LARGE SCALE GENOMIC DNA]</scope>
    <source>
        <strain evidence="1">PhiNIT1</strain>
    </source>
</reference>
<gene>
    <name evidence="1" type="primary">orf95a</name>
</gene>
<name>S6AU09_9CAUD</name>
<dbReference type="KEGG" id="vg:16511518"/>
<keyword evidence="2" id="KW-1185">Reference proteome</keyword>
<protein>
    <submittedName>
        <fullName evidence="1">Uncharacterized protein</fullName>
    </submittedName>
</protein>
<dbReference type="EMBL" id="AP013029">
    <property type="protein sequence ID" value="BAN59701.1"/>
    <property type="molecule type" value="Genomic_DNA"/>
</dbReference>
<evidence type="ECO:0000313" key="1">
    <source>
        <dbReference type="EMBL" id="BAN59701.1"/>
    </source>
</evidence>
<dbReference type="OrthoDB" id="27160at10239"/>